<dbReference type="PROSITE" id="PS51294">
    <property type="entry name" value="HTH_MYB"/>
    <property type="match status" value="2"/>
</dbReference>
<dbReference type="InterPro" id="IPR001005">
    <property type="entry name" value="SANT/Myb"/>
</dbReference>
<dbReference type="InterPro" id="IPR009057">
    <property type="entry name" value="Homeodomain-like_sf"/>
</dbReference>
<dbReference type="GO" id="GO:0000978">
    <property type="term" value="F:RNA polymerase II cis-regulatory region sequence-specific DNA binding"/>
    <property type="evidence" value="ECO:0007669"/>
    <property type="project" value="TreeGrafter"/>
</dbReference>
<evidence type="ECO:0000259" key="9">
    <source>
        <dbReference type="PROSITE" id="PS51294"/>
    </source>
</evidence>
<name>A0AAV8TCQ5_9ROSI</name>
<dbReference type="GO" id="GO:0000981">
    <property type="term" value="F:DNA-binding transcription factor activity, RNA polymerase II-specific"/>
    <property type="evidence" value="ECO:0007669"/>
    <property type="project" value="TreeGrafter"/>
</dbReference>
<comment type="caution">
    <text evidence="10">The sequence shown here is derived from an EMBL/GenBank/DDBJ whole genome shotgun (WGS) entry which is preliminary data.</text>
</comment>
<feature type="region of interest" description="Disordered" evidence="7">
    <location>
        <begin position="1"/>
        <end position="34"/>
    </location>
</feature>
<evidence type="ECO:0000313" key="11">
    <source>
        <dbReference type="Proteomes" id="UP001159364"/>
    </source>
</evidence>
<sequence>MIMEEVNHHQSNSPTGADSELGGGVDSGELGGMPESGVGVVSSRVKGPWSPEEDAVLSKLVSKFGARNWSLIARGIPGRSGKSCRLRWCNQLDPCLKRKPFTDEEDRTIISAHAEYGNKWAAIARLLPGRTDNAIKNHWNSTLRRKCTELGRYRPSSSYMIEDGNHEKTKTSSEETLSAGDTNSFKPHEGREVIMDDRFSEHEDRAQAEDVLQTSEVNSGPELRACTSLPRPAARISAFSVYNLANGPQIGSGFSAPGPLVQTSKPDIGICKFLEDIHSEPIVPLQCGYGCCSSPNGAHSQSSLLGPEFVEYEELPSFSSQELISIATDLNNIAWIKSGLENGSSVTPNNGTNYRLSRAPVASSQVGVSEQNLRNRHMQFEEGENKLMGRMGEHVSSQLPAQPFAMRAEVESLS</sequence>
<evidence type="ECO:0000256" key="7">
    <source>
        <dbReference type="SAM" id="MobiDB-lite"/>
    </source>
</evidence>
<keyword evidence="4" id="KW-0238">DNA-binding</keyword>
<dbReference type="Pfam" id="PF00249">
    <property type="entry name" value="Myb_DNA-binding"/>
    <property type="match status" value="2"/>
</dbReference>
<gene>
    <name evidence="10" type="ORF">K2173_005077</name>
</gene>
<dbReference type="InterPro" id="IPR017930">
    <property type="entry name" value="Myb_dom"/>
</dbReference>
<feature type="domain" description="Myb-like" evidence="8">
    <location>
        <begin position="41"/>
        <end position="92"/>
    </location>
</feature>
<feature type="compositionally biased region" description="Basic and acidic residues" evidence="7">
    <location>
        <begin position="163"/>
        <end position="173"/>
    </location>
</feature>
<reference evidence="10 11" key="1">
    <citation type="submission" date="2021-09" db="EMBL/GenBank/DDBJ databases">
        <title>Genomic insights and catalytic innovation underlie evolution of tropane alkaloids biosynthesis.</title>
        <authorList>
            <person name="Wang Y.-J."/>
            <person name="Tian T."/>
            <person name="Huang J.-P."/>
            <person name="Huang S.-X."/>
        </authorList>
    </citation>
    <scope>NUCLEOTIDE SEQUENCE [LARGE SCALE GENOMIC DNA]</scope>
    <source>
        <strain evidence="10">KIB-2018</strain>
        <tissue evidence="10">Leaf</tissue>
    </source>
</reference>
<evidence type="ECO:0000256" key="6">
    <source>
        <dbReference type="ARBA" id="ARBA00023242"/>
    </source>
</evidence>
<dbReference type="EMBL" id="JAIWQS010000005">
    <property type="protein sequence ID" value="KAJ8764161.1"/>
    <property type="molecule type" value="Genomic_DNA"/>
</dbReference>
<dbReference type="Gene3D" id="1.10.10.60">
    <property type="entry name" value="Homeodomain-like"/>
    <property type="match status" value="2"/>
</dbReference>
<keyword evidence="3" id="KW-0805">Transcription regulation</keyword>
<feature type="compositionally biased region" description="Polar residues" evidence="7">
    <location>
        <begin position="174"/>
        <end position="185"/>
    </location>
</feature>
<evidence type="ECO:0000256" key="4">
    <source>
        <dbReference type="ARBA" id="ARBA00023125"/>
    </source>
</evidence>
<dbReference type="PROSITE" id="PS50090">
    <property type="entry name" value="MYB_LIKE"/>
    <property type="match status" value="2"/>
</dbReference>
<evidence type="ECO:0000256" key="3">
    <source>
        <dbReference type="ARBA" id="ARBA00023015"/>
    </source>
</evidence>
<keyword evidence="11" id="KW-1185">Reference proteome</keyword>
<keyword evidence="6" id="KW-0539">Nucleus</keyword>
<dbReference type="PANTHER" id="PTHR45614">
    <property type="entry name" value="MYB PROTEIN-RELATED"/>
    <property type="match status" value="1"/>
</dbReference>
<dbReference type="SUPFAM" id="SSF46689">
    <property type="entry name" value="Homeodomain-like"/>
    <property type="match status" value="1"/>
</dbReference>
<evidence type="ECO:0000313" key="10">
    <source>
        <dbReference type="EMBL" id="KAJ8764161.1"/>
    </source>
</evidence>
<accession>A0AAV8TCQ5</accession>
<proteinExistence type="predicted"/>
<dbReference type="CDD" id="cd00167">
    <property type="entry name" value="SANT"/>
    <property type="match status" value="2"/>
</dbReference>
<dbReference type="FunFam" id="1.10.10.60:FF:000344">
    <property type="entry name" value="Transcription factor MYB44"/>
    <property type="match status" value="1"/>
</dbReference>
<feature type="domain" description="HTH myb-type" evidence="9">
    <location>
        <begin position="43"/>
        <end position="92"/>
    </location>
</feature>
<dbReference type="FunFam" id="1.10.10.60:FF:000060">
    <property type="entry name" value="MYB transcription factor"/>
    <property type="match status" value="1"/>
</dbReference>
<dbReference type="SMART" id="SM00717">
    <property type="entry name" value="SANT"/>
    <property type="match status" value="2"/>
</dbReference>
<evidence type="ECO:0000256" key="5">
    <source>
        <dbReference type="ARBA" id="ARBA00023163"/>
    </source>
</evidence>
<evidence type="ECO:0000256" key="1">
    <source>
        <dbReference type="ARBA" id="ARBA00004123"/>
    </source>
</evidence>
<protein>
    <submittedName>
        <fullName evidence="10">Uncharacterized protein</fullName>
    </submittedName>
</protein>
<feature type="compositionally biased region" description="Gly residues" evidence="7">
    <location>
        <begin position="21"/>
        <end position="31"/>
    </location>
</feature>
<dbReference type="Proteomes" id="UP001159364">
    <property type="component" value="Linkage Group LG05"/>
</dbReference>
<comment type="subcellular location">
    <subcellularLocation>
        <location evidence="1">Nucleus</location>
    </subcellularLocation>
</comment>
<feature type="domain" description="Myb-like" evidence="8">
    <location>
        <begin position="93"/>
        <end position="143"/>
    </location>
</feature>
<dbReference type="AlphaFoldDB" id="A0AAV8TCQ5"/>
<keyword evidence="2" id="KW-0677">Repeat</keyword>
<keyword evidence="5" id="KW-0804">Transcription</keyword>
<feature type="domain" description="HTH myb-type" evidence="9">
    <location>
        <begin position="93"/>
        <end position="147"/>
    </location>
</feature>
<evidence type="ECO:0000256" key="2">
    <source>
        <dbReference type="ARBA" id="ARBA00022737"/>
    </source>
</evidence>
<dbReference type="InterPro" id="IPR050560">
    <property type="entry name" value="MYB_TF"/>
</dbReference>
<evidence type="ECO:0000259" key="8">
    <source>
        <dbReference type="PROSITE" id="PS50090"/>
    </source>
</evidence>
<dbReference type="GO" id="GO:0005634">
    <property type="term" value="C:nucleus"/>
    <property type="evidence" value="ECO:0007669"/>
    <property type="project" value="UniProtKB-SubCell"/>
</dbReference>
<feature type="region of interest" description="Disordered" evidence="7">
    <location>
        <begin position="158"/>
        <end position="188"/>
    </location>
</feature>
<organism evidence="10 11">
    <name type="scientific">Erythroxylum novogranatense</name>
    <dbReference type="NCBI Taxonomy" id="1862640"/>
    <lineage>
        <taxon>Eukaryota</taxon>
        <taxon>Viridiplantae</taxon>
        <taxon>Streptophyta</taxon>
        <taxon>Embryophyta</taxon>
        <taxon>Tracheophyta</taxon>
        <taxon>Spermatophyta</taxon>
        <taxon>Magnoliopsida</taxon>
        <taxon>eudicotyledons</taxon>
        <taxon>Gunneridae</taxon>
        <taxon>Pentapetalae</taxon>
        <taxon>rosids</taxon>
        <taxon>fabids</taxon>
        <taxon>Malpighiales</taxon>
        <taxon>Erythroxylaceae</taxon>
        <taxon>Erythroxylum</taxon>
    </lineage>
</organism>
<dbReference type="PANTHER" id="PTHR45614:SF229">
    <property type="entry name" value="MYB TRANSCRIPTION FACTOR-LIKE PROTEIN-RELATED"/>
    <property type="match status" value="1"/>
</dbReference>